<dbReference type="AlphaFoldDB" id="A0A7H0Y2Q8"/>
<dbReference type="EMBL" id="CP061172">
    <property type="protein sequence ID" value="QNR65366.1"/>
    <property type="molecule type" value="Genomic_DNA"/>
</dbReference>
<sequence length="76" mass="8842">MQLSHEAQTLLDICWVNGDPRSTTFIIGEKTNFKGIEFKPNEETYNELLEYQSSSPRPYKIEKFGKFVNLTGRKVK</sequence>
<protein>
    <submittedName>
        <fullName evidence="1">Uncharacterized protein</fullName>
    </submittedName>
</protein>
<evidence type="ECO:0000313" key="2">
    <source>
        <dbReference type="Proteomes" id="UP000516384"/>
    </source>
</evidence>
<dbReference type="Proteomes" id="UP000516384">
    <property type="component" value="Chromosome"/>
</dbReference>
<proteinExistence type="predicted"/>
<evidence type="ECO:0000313" key="1">
    <source>
        <dbReference type="EMBL" id="QNR65366.1"/>
    </source>
</evidence>
<dbReference type="RefSeq" id="WP_190297267.1">
    <property type="nucleotide sequence ID" value="NZ_CP061172.1"/>
</dbReference>
<gene>
    <name evidence="1" type="ORF">IAQ67_15840</name>
</gene>
<name>A0A7H0Y2Q8_9BACL</name>
<reference evidence="1 2" key="1">
    <citation type="submission" date="2020-09" db="EMBL/GenBank/DDBJ databases">
        <title>Characterization of Paenibacillus peoriae strain ZF390 with broad-spectrum antimicrobial activity as a potential biocontrol agent.</title>
        <authorList>
            <person name="Li L."/>
            <person name="Zhao Y."/>
            <person name="Li B."/>
            <person name="Xie X."/>
        </authorList>
    </citation>
    <scope>NUCLEOTIDE SEQUENCE [LARGE SCALE GENOMIC DNA]</scope>
    <source>
        <strain evidence="1 2">ZF390</strain>
    </source>
</reference>
<organism evidence="1 2">
    <name type="scientific">Paenibacillus peoriae</name>
    <dbReference type="NCBI Taxonomy" id="59893"/>
    <lineage>
        <taxon>Bacteria</taxon>
        <taxon>Bacillati</taxon>
        <taxon>Bacillota</taxon>
        <taxon>Bacilli</taxon>
        <taxon>Bacillales</taxon>
        <taxon>Paenibacillaceae</taxon>
        <taxon>Paenibacillus</taxon>
    </lineage>
</organism>
<accession>A0A7H0Y2Q8</accession>